<evidence type="ECO:0000313" key="5">
    <source>
        <dbReference type="Proteomes" id="UP000199504"/>
    </source>
</evidence>
<dbReference type="CDD" id="cd01107">
    <property type="entry name" value="HTH_BmrR"/>
    <property type="match status" value="1"/>
</dbReference>
<dbReference type="InterPro" id="IPR047057">
    <property type="entry name" value="MerR_fam"/>
</dbReference>
<dbReference type="PROSITE" id="PS50937">
    <property type="entry name" value="HTH_MERR_2"/>
    <property type="match status" value="1"/>
</dbReference>
<organism evidence="4 5">
    <name type="scientific">Micromonospora mirobrigensis</name>
    <dbReference type="NCBI Taxonomy" id="262898"/>
    <lineage>
        <taxon>Bacteria</taxon>
        <taxon>Bacillati</taxon>
        <taxon>Actinomycetota</taxon>
        <taxon>Actinomycetes</taxon>
        <taxon>Micromonosporales</taxon>
        <taxon>Micromonosporaceae</taxon>
        <taxon>Micromonospora</taxon>
    </lineage>
</organism>
<dbReference type="PROSITE" id="PS51819">
    <property type="entry name" value="VOC"/>
    <property type="match status" value="1"/>
</dbReference>
<dbReference type="Pfam" id="PF13411">
    <property type="entry name" value="MerR_1"/>
    <property type="match status" value="1"/>
</dbReference>
<dbReference type="GO" id="GO:0003677">
    <property type="term" value="F:DNA binding"/>
    <property type="evidence" value="ECO:0007669"/>
    <property type="project" value="UniProtKB-KW"/>
</dbReference>
<dbReference type="InterPro" id="IPR041581">
    <property type="entry name" value="Glyoxalase_6"/>
</dbReference>
<sequence>MNTEHLLSIGGFAMLSGLSVTALRHYDEVGVLLPTWVDPATGYRRYRPEQVREARLIRVLRRLEMPVESIRQVVQDPSGPPAVALLGEHRSYLARRAEALAELAREAERYVKEGVGMPALKGSRIVQVTVNATDRDALVAFYRSAFAATFNEEIGSFEFGTWPSQEFFLLTIADDRHPGPTGPARFGLLVEDVDSAHQLALDAGAAEIYPPVERPWKPRSSCVADPSGNHIDLYQG</sequence>
<dbReference type="InterPro" id="IPR000551">
    <property type="entry name" value="MerR-type_HTH_dom"/>
</dbReference>
<dbReference type="Proteomes" id="UP000199504">
    <property type="component" value="Unassembled WGS sequence"/>
</dbReference>
<keyword evidence="5" id="KW-1185">Reference proteome</keyword>
<dbReference type="GO" id="GO:0003700">
    <property type="term" value="F:DNA-binding transcription factor activity"/>
    <property type="evidence" value="ECO:0007669"/>
    <property type="project" value="InterPro"/>
</dbReference>
<dbReference type="OrthoDB" id="7849865at2"/>
<evidence type="ECO:0000256" key="1">
    <source>
        <dbReference type="ARBA" id="ARBA00023125"/>
    </source>
</evidence>
<dbReference type="STRING" id="262898.GA0070564_101610"/>
<feature type="domain" description="HTH merR-type" evidence="2">
    <location>
        <begin position="6"/>
        <end position="76"/>
    </location>
</feature>
<evidence type="ECO:0000259" key="2">
    <source>
        <dbReference type="PROSITE" id="PS50937"/>
    </source>
</evidence>
<dbReference type="SUPFAM" id="SSF54593">
    <property type="entry name" value="Glyoxalase/Bleomycin resistance protein/Dihydroxybiphenyl dioxygenase"/>
    <property type="match status" value="1"/>
</dbReference>
<keyword evidence="1 4" id="KW-0238">DNA-binding</keyword>
<dbReference type="EMBL" id="FMCX01000001">
    <property type="protein sequence ID" value="SCE73194.1"/>
    <property type="molecule type" value="Genomic_DNA"/>
</dbReference>
<feature type="domain" description="VOC" evidence="3">
    <location>
        <begin position="124"/>
        <end position="236"/>
    </location>
</feature>
<accession>A0A1C4UNH0</accession>
<dbReference type="InterPro" id="IPR009061">
    <property type="entry name" value="DNA-bd_dom_put_sf"/>
</dbReference>
<name>A0A1C4UNH0_9ACTN</name>
<proteinExistence type="predicted"/>
<dbReference type="Gene3D" id="3.10.180.10">
    <property type="entry name" value="2,3-Dihydroxybiphenyl 1,2-Dioxygenase, domain 1"/>
    <property type="match status" value="1"/>
</dbReference>
<dbReference type="PROSITE" id="PS00552">
    <property type="entry name" value="HTH_MERR_1"/>
    <property type="match status" value="1"/>
</dbReference>
<dbReference type="RefSeq" id="WP_091602093.1">
    <property type="nucleotide sequence ID" value="NZ_FMCX01000001.1"/>
</dbReference>
<dbReference type="SMART" id="SM00422">
    <property type="entry name" value="HTH_MERR"/>
    <property type="match status" value="1"/>
</dbReference>
<gene>
    <name evidence="4" type="ORF">GA0070564_101610</name>
</gene>
<dbReference type="InterPro" id="IPR029068">
    <property type="entry name" value="Glyas_Bleomycin-R_OHBP_Dase"/>
</dbReference>
<dbReference type="Gene3D" id="1.10.1660.10">
    <property type="match status" value="1"/>
</dbReference>
<protein>
    <submittedName>
        <fullName evidence="4">DNA-binding transcriptional regulator, MerR family</fullName>
    </submittedName>
</protein>
<dbReference type="InterPro" id="IPR037523">
    <property type="entry name" value="VOC_core"/>
</dbReference>
<dbReference type="AlphaFoldDB" id="A0A1C4UNH0"/>
<dbReference type="SUPFAM" id="SSF46955">
    <property type="entry name" value="Putative DNA-binding domain"/>
    <property type="match status" value="1"/>
</dbReference>
<dbReference type="PANTHER" id="PTHR30204:SF97">
    <property type="entry name" value="MERR FAMILY REGULATORY PROTEIN"/>
    <property type="match status" value="1"/>
</dbReference>
<evidence type="ECO:0000259" key="3">
    <source>
        <dbReference type="PROSITE" id="PS51819"/>
    </source>
</evidence>
<dbReference type="Pfam" id="PF18029">
    <property type="entry name" value="Glyoxalase_6"/>
    <property type="match status" value="1"/>
</dbReference>
<reference evidence="5" key="1">
    <citation type="submission" date="2016-06" db="EMBL/GenBank/DDBJ databases">
        <authorList>
            <person name="Varghese N."/>
            <person name="Submissions Spin"/>
        </authorList>
    </citation>
    <scope>NUCLEOTIDE SEQUENCE [LARGE SCALE GENOMIC DNA]</scope>
    <source>
        <strain evidence="5">DSM 44830</strain>
    </source>
</reference>
<dbReference type="PANTHER" id="PTHR30204">
    <property type="entry name" value="REDOX-CYCLING DRUG-SENSING TRANSCRIPTIONAL ACTIVATOR SOXR"/>
    <property type="match status" value="1"/>
</dbReference>
<evidence type="ECO:0000313" key="4">
    <source>
        <dbReference type="EMBL" id="SCE73194.1"/>
    </source>
</evidence>